<feature type="region of interest" description="Disordered" evidence="1">
    <location>
        <begin position="637"/>
        <end position="665"/>
    </location>
</feature>
<feature type="compositionally biased region" description="Polar residues" evidence="1">
    <location>
        <begin position="697"/>
        <end position="707"/>
    </location>
</feature>
<name>A0A2D0RRJ9_ICTPU</name>
<evidence type="ECO:0000256" key="1">
    <source>
        <dbReference type="SAM" id="MobiDB-lite"/>
    </source>
</evidence>
<gene>
    <name evidence="4" type="primary">misp</name>
</gene>
<dbReference type="InterPro" id="IPR042779">
    <property type="entry name" value="MISP/MISP3-like"/>
</dbReference>
<sequence>MFKYTPPWQVLCHTLEHNSKRQSKSSQDVQSRGKGRTLSHSYQTSELQDPVPAEDHRLSRITMDSVPKRWVMKPLTPKLERSDFRSLLSPGSEPYSLEKSWSLSQNGESHRSSFDNISVTQSSVRVSNGEGFEDVVHAKQVAVFEDSSTSDWQPSTPNSPGSASSVDSRMGFYSFVDDPTSPEAEKNEVYMVSPQRQAKLSTLKEKSRFKLQTYTEERRPEKLFQETNGDYRYHVGDSPGDDNDEEKPDRMEIIRSQAPKKNAVFKEQRSALENPDLTHSPQRLVEGFSLCYSPVSTKPLQSEAEPGTIDNQQIDFNAARKQFQMMERTKQNPLRSSQPPGLSPKLRERSLSAGARLLTKETLKDDSWKRQEDEAIPVKEDLEDRIQTSSMDNLDLGLDNQGVASTSVGSLFTEPSILESTSVASMSETPIEREIRIAQEREQDLRRSRGIFRSDTSEMVEIKTKPILSLPTPQIKPIKAKEPSRMSLFFQREMERVNQSPGLYDRGSLHHQGERKNTFGSLSDQLDIISSSTSPGITPTGRSIITEDASITENPVHVEQRDVFDSAEPLSPCCPHRHPDETMLWRESTANIPDKTFGRSPYSKEWAEKENDKVKTTNQPFWMGDYKPKVLRRTFTPPNPLSFPPEPLKSSRSTGAWRTLSESSSEWPRMLNAPDIIRREIEENLKREQELQELRETSNPSGSSEPIFTSDEVSEQRHNEQTLIRSSDDNLVEVDAALPQKSTQRTSYSSSYSWNADPTPVTSTSVPGPRSRLSSIMTAQPWSGPKPTTPAVHKAVPTLPSSPLTSSHKGLTKTLLDDFEERRVRLKLDESSYAGIQPVDDINNEVVEVTRVTRHKNTRALRWEAGVYANEENN</sequence>
<feature type="region of interest" description="Disordered" evidence="1">
    <location>
        <begin position="15"/>
        <end position="59"/>
    </location>
</feature>
<reference evidence="4" key="2">
    <citation type="submission" date="2025-08" db="UniProtKB">
        <authorList>
            <consortium name="RefSeq"/>
        </authorList>
    </citation>
    <scope>IDENTIFICATION</scope>
    <source>
        <tissue evidence="4">Blood</tissue>
    </source>
</reference>
<feature type="compositionally biased region" description="Polar residues" evidence="1">
    <location>
        <begin position="772"/>
        <end position="781"/>
    </location>
</feature>
<feature type="compositionally biased region" description="Pro residues" evidence="1">
    <location>
        <begin position="637"/>
        <end position="647"/>
    </location>
</feature>
<evidence type="ECO:0000313" key="4">
    <source>
        <dbReference type="RefSeq" id="XP_017333128.1"/>
    </source>
</evidence>
<feature type="domain" description="A-kinase anchor protein 2 C-terminal" evidence="2">
    <location>
        <begin position="806"/>
        <end position="869"/>
    </location>
</feature>
<evidence type="ECO:0000259" key="2">
    <source>
        <dbReference type="Pfam" id="PF15304"/>
    </source>
</evidence>
<keyword evidence="3" id="KW-1185">Reference proteome</keyword>
<protein>
    <submittedName>
        <fullName evidence="4">Mitotic interactor and substrate of PLK1 isoform X1</fullName>
    </submittedName>
</protein>
<reference evidence="3" key="1">
    <citation type="journal article" date="2016" name="Nat. Commun.">
        <title>The channel catfish genome sequence provides insights into the evolution of scale formation in teleosts.</title>
        <authorList>
            <person name="Liu Z."/>
            <person name="Liu S."/>
            <person name="Yao J."/>
            <person name="Bao L."/>
            <person name="Zhang J."/>
            <person name="Li Y."/>
            <person name="Jiang C."/>
            <person name="Sun L."/>
            <person name="Wang R."/>
            <person name="Zhang Y."/>
            <person name="Zhou T."/>
            <person name="Zeng Q."/>
            <person name="Fu Q."/>
            <person name="Gao S."/>
            <person name="Li N."/>
            <person name="Koren S."/>
            <person name="Jiang Y."/>
            <person name="Zimin A."/>
            <person name="Xu P."/>
            <person name="Phillippy A.M."/>
            <person name="Geng X."/>
            <person name="Song L."/>
            <person name="Sun F."/>
            <person name="Li C."/>
            <person name="Wang X."/>
            <person name="Chen A."/>
            <person name="Jin Y."/>
            <person name="Yuan Z."/>
            <person name="Yang Y."/>
            <person name="Tan S."/>
            <person name="Peatman E."/>
            <person name="Lu J."/>
            <person name="Qin Z."/>
            <person name="Dunham R."/>
            <person name="Li Z."/>
            <person name="Sonstegard T."/>
            <person name="Feng J."/>
            <person name="Danzmann R.G."/>
            <person name="Schroeder S."/>
            <person name="Scheffler B."/>
            <person name="Duke M.V."/>
            <person name="Ballard L."/>
            <person name="Kucuktas H."/>
            <person name="Kaltenboeck L."/>
            <person name="Liu H."/>
            <person name="Armbruster J."/>
            <person name="Xie Y."/>
            <person name="Kirby M.L."/>
            <person name="Tian Y."/>
            <person name="Flanagan M.E."/>
            <person name="Mu W."/>
            <person name="Waldbieser G.C."/>
        </authorList>
    </citation>
    <scope>NUCLEOTIDE SEQUENCE [LARGE SCALE GENOMIC DNA]</scope>
    <source>
        <strain evidence="3">SDA103</strain>
    </source>
</reference>
<feature type="compositionally biased region" description="Low complexity" evidence="1">
    <location>
        <begin position="797"/>
        <end position="807"/>
    </location>
</feature>
<dbReference type="RefSeq" id="XP_017333128.1">
    <property type="nucleotide sequence ID" value="XM_017477639.3"/>
</dbReference>
<feature type="compositionally biased region" description="Polar residues" evidence="1">
    <location>
        <begin position="650"/>
        <end position="665"/>
    </location>
</feature>
<dbReference type="KEGG" id="ipu:108270749"/>
<dbReference type="GeneID" id="108270749"/>
<dbReference type="InterPro" id="IPR029304">
    <property type="entry name" value="AKAP2_C"/>
</dbReference>
<feature type="region of interest" description="Disordered" evidence="1">
    <location>
        <begin position="688"/>
        <end position="809"/>
    </location>
</feature>
<proteinExistence type="predicted"/>
<dbReference type="PANTHER" id="PTHR18839:SF0">
    <property type="entry name" value="MITOTIC INTERACTOR AND SUBSTRATE OF PLK1 ISOFORM X1-RELATED"/>
    <property type="match status" value="1"/>
</dbReference>
<feature type="compositionally biased region" description="Low complexity" evidence="1">
    <location>
        <begin position="747"/>
        <end position="767"/>
    </location>
</feature>
<dbReference type="Pfam" id="PF15304">
    <property type="entry name" value="AKAP2_C"/>
    <property type="match status" value="1"/>
</dbReference>
<dbReference type="Proteomes" id="UP000221080">
    <property type="component" value="Chromosome 10"/>
</dbReference>
<dbReference type="CTD" id="126353"/>
<organism evidence="3 4">
    <name type="scientific">Ictalurus punctatus</name>
    <name type="common">Channel catfish</name>
    <name type="synonym">Silurus punctatus</name>
    <dbReference type="NCBI Taxonomy" id="7998"/>
    <lineage>
        <taxon>Eukaryota</taxon>
        <taxon>Metazoa</taxon>
        <taxon>Chordata</taxon>
        <taxon>Craniata</taxon>
        <taxon>Vertebrata</taxon>
        <taxon>Euteleostomi</taxon>
        <taxon>Actinopterygii</taxon>
        <taxon>Neopterygii</taxon>
        <taxon>Teleostei</taxon>
        <taxon>Ostariophysi</taxon>
        <taxon>Siluriformes</taxon>
        <taxon>Ictaluridae</taxon>
        <taxon>Ictalurus</taxon>
    </lineage>
</organism>
<dbReference type="PANTHER" id="PTHR18839">
    <property type="entry name" value="MITOTIC INTERACTOR AND SUBSTRATE OF PLK1 MISP FAMILY MEMBER"/>
    <property type="match status" value="1"/>
</dbReference>
<evidence type="ECO:0000313" key="3">
    <source>
        <dbReference type="Proteomes" id="UP000221080"/>
    </source>
</evidence>
<dbReference type="AlphaFoldDB" id="A0A2D0RRJ9"/>
<accession>A0A2D0RRJ9</accession>
<feature type="compositionally biased region" description="Polar residues" evidence="1">
    <location>
        <begin position="38"/>
        <end position="47"/>
    </location>
</feature>
<feature type="region of interest" description="Disordered" evidence="1">
    <location>
        <begin position="146"/>
        <end position="166"/>
    </location>
</feature>
<dbReference type="OrthoDB" id="9449914at2759"/>